<dbReference type="PANTHER" id="PTHR12592">
    <property type="entry name" value="ATP-DEPENDENT (S)-NAD(P)H-HYDRATE DEHYDRATASE FAMILY MEMBER"/>
    <property type="match status" value="1"/>
</dbReference>
<keyword evidence="1" id="KW-0547">Nucleotide-binding</keyword>
<feature type="domain" description="YjeF C-terminal" evidence="6">
    <location>
        <begin position="1"/>
        <end position="106"/>
    </location>
</feature>
<gene>
    <name evidence="7" type="ORF">RM705_27580</name>
</gene>
<dbReference type="Pfam" id="PF01256">
    <property type="entry name" value="Carb_kinase"/>
    <property type="match status" value="1"/>
</dbReference>
<proteinExistence type="predicted"/>
<evidence type="ECO:0000313" key="8">
    <source>
        <dbReference type="Proteomes" id="UP001183881"/>
    </source>
</evidence>
<keyword evidence="5" id="KW-0456">Lyase</keyword>
<evidence type="ECO:0000313" key="7">
    <source>
        <dbReference type="EMBL" id="MDT0398436.1"/>
    </source>
</evidence>
<sequence length="109" mass="10432">GRGPVRELAGRYGATVLLKGSTTLIASSDGGAVRVNPTGTSWLATAGSGDVLSGLAGSLLAAGLSAVDAGSAGAYLHGLAGRFAADGAPMGAHDVAEGIAGAWRSVVRG</sequence>
<evidence type="ECO:0000256" key="5">
    <source>
        <dbReference type="ARBA" id="ARBA00023239"/>
    </source>
</evidence>
<dbReference type="Proteomes" id="UP001183881">
    <property type="component" value="Unassembled WGS sequence"/>
</dbReference>
<evidence type="ECO:0000256" key="2">
    <source>
        <dbReference type="ARBA" id="ARBA00022840"/>
    </source>
</evidence>
<evidence type="ECO:0000259" key="6">
    <source>
        <dbReference type="PROSITE" id="PS51383"/>
    </source>
</evidence>
<name>A0ABU2Q1X6_9ACTN</name>
<feature type="non-terminal residue" evidence="7">
    <location>
        <position position="1"/>
    </location>
</feature>
<reference evidence="8" key="1">
    <citation type="submission" date="2023-07" db="EMBL/GenBank/DDBJ databases">
        <title>30 novel species of actinomycetes from the DSMZ collection.</title>
        <authorList>
            <person name="Nouioui I."/>
        </authorList>
    </citation>
    <scope>NUCLEOTIDE SEQUENCE [LARGE SCALE GENOMIC DNA]</scope>
    <source>
        <strain evidence="8">DSM 41636</strain>
    </source>
</reference>
<dbReference type="PANTHER" id="PTHR12592:SF0">
    <property type="entry name" value="ATP-DEPENDENT (S)-NAD(P)H-HYDRATE DEHYDRATASE"/>
    <property type="match status" value="1"/>
</dbReference>
<protein>
    <submittedName>
        <fullName evidence="7">NAD(P)H-hydrate dehydratase</fullName>
    </submittedName>
</protein>
<dbReference type="InterPro" id="IPR000631">
    <property type="entry name" value="CARKD"/>
</dbReference>
<dbReference type="EMBL" id="JAVRFA010000050">
    <property type="protein sequence ID" value="MDT0398436.1"/>
    <property type="molecule type" value="Genomic_DNA"/>
</dbReference>
<organism evidence="7 8">
    <name type="scientific">Streptomyces edwardsiae</name>
    <dbReference type="NCBI Taxonomy" id="3075527"/>
    <lineage>
        <taxon>Bacteria</taxon>
        <taxon>Bacillati</taxon>
        <taxon>Actinomycetota</taxon>
        <taxon>Actinomycetes</taxon>
        <taxon>Kitasatosporales</taxon>
        <taxon>Streptomycetaceae</taxon>
        <taxon>Streptomyces</taxon>
    </lineage>
</organism>
<accession>A0ABU2Q1X6</accession>
<dbReference type="RefSeq" id="WP_311647340.1">
    <property type="nucleotide sequence ID" value="NZ_JAVRFA010000050.1"/>
</dbReference>
<keyword evidence="3" id="KW-0521">NADP</keyword>
<dbReference type="Gene3D" id="3.40.1190.20">
    <property type="match status" value="1"/>
</dbReference>
<keyword evidence="2" id="KW-0067">ATP-binding</keyword>
<dbReference type="PROSITE" id="PS51383">
    <property type="entry name" value="YJEF_C_3"/>
    <property type="match status" value="1"/>
</dbReference>
<evidence type="ECO:0000256" key="3">
    <source>
        <dbReference type="ARBA" id="ARBA00022857"/>
    </source>
</evidence>
<dbReference type="SUPFAM" id="SSF53613">
    <property type="entry name" value="Ribokinase-like"/>
    <property type="match status" value="1"/>
</dbReference>
<evidence type="ECO:0000256" key="4">
    <source>
        <dbReference type="ARBA" id="ARBA00023027"/>
    </source>
</evidence>
<keyword evidence="4" id="KW-0520">NAD</keyword>
<dbReference type="InterPro" id="IPR029056">
    <property type="entry name" value="Ribokinase-like"/>
</dbReference>
<keyword evidence="8" id="KW-1185">Reference proteome</keyword>
<evidence type="ECO:0000256" key="1">
    <source>
        <dbReference type="ARBA" id="ARBA00022741"/>
    </source>
</evidence>
<comment type="caution">
    <text evidence="7">The sequence shown here is derived from an EMBL/GenBank/DDBJ whole genome shotgun (WGS) entry which is preliminary data.</text>
</comment>